<dbReference type="Proteomes" id="UP000179145">
    <property type="component" value="Chromosome"/>
</dbReference>
<sequence>MVAEHSRPEAHPGIAPKPTLRRRVDMAIRTFLPSIFIVLCALLLSAPFDVPGQAELIFGVAFGTVYFWSANRPASMTAPMVFIVGVIVDLLSFGPPGTLLFSVLVAHGVAHTWRYGLSRINFVFAWGLLAGLALILSLFQWVMACIGALNLLSPAPSLFQAALTIGIYPSLNALFVWARRTVADPEKA</sequence>
<dbReference type="EMBL" id="CP014674">
    <property type="protein sequence ID" value="AOX17309.1"/>
    <property type="molecule type" value="Genomic_DNA"/>
</dbReference>
<dbReference type="STRING" id="153496.A0U89_09365"/>
<evidence type="ECO:0000313" key="2">
    <source>
        <dbReference type="Proteomes" id="UP000179145"/>
    </source>
</evidence>
<dbReference type="OrthoDB" id="7161178at2"/>
<dbReference type="eggNOG" id="ENOG5032U20">
    <property type="taxonomic scope" value="Bacteria"/>
</dbReference>
<dbReference type="RefSeq" id="WP_029606040.1">
    <property type="nucleotide sequence ID" value="NZ_BJVW01000001.1"/>
</dbReference>
<proteinExistence type="predicted"/>
<keyword evidence="2" id="KW-1185">Reference proteome</keyword>
<gene>
    <name evidence="1" type="ORF">A0U89_09365</name>
</gene>
<accession>A0A1D8UUJ6</accession>
<dbReference type="KEGG" id="kba:A0U89_09365"/>
<evidence type="ECO:0000313" key="1">
    <source>
        <dbReference type="EMBL" id="AOX17309.1"/>
    </source>
</evidence>
<organism evidence="1 2">
    <name type="scientific">Kozakia baliensis</name>
    <dbReference type="NCBI Taxonomy" id="153496"/>
    <lineage>
        <taxon>Bacteria</taxon>
        <taxon>Pseudomonadati</taxon>
        <taxon>Pseudomonadota</taxon>
        <taxon>Alphaproteobacteria</taxon>
        <taxon>Acetobacterales</taxon>
        <taxon>Acetobacteraceae</taxon>
        <taxon>Kozakia</taxon>
    </lineage>
</organism>
<name>A0A1D8UUJ6_9PROT</name>
<protein>
    <submittedName>
        <fullName evidence="1">Uncharacterized protein</fullName>
    </submittedName>
</protein>
<reference evidence="1 2" key="1">
    <citation type="journal article" date="2016" name="Microb. Cell Fact.">
        <title>Dissection of exopolysaccharide biosynthesis in Kozakia baliensis.</title>
        <authorList>
            <person name="Brandt J.U."/>
            <person name="Jakob F."/>
            <person name="Behr J."/>
            <person name="Geissler A.J."/>
            <person name="Vogel R.F."/>
        </authorList>
    </citation>
    <scope>NUCLEOTIDE SEQUENCE [LARGE SCALE GENOMIC DNA]</scope>
    <source>
        <strain evidence="1 2">DSM 14400</strain>
    </source>
</reference>
<dbReference type="AlphaFoldDB" id="A0A1D8UUJ6"/>